<evidence type="ECO:0000313" key="2">
    <source>
        <dbReference type="EMBL" id="CEN55192.1"/>
    </source>
</evidence>
<keyword evidence="1" id="KW-0175">Coiled coil</keyword>
<dbReference type="AlphaFoldDB" id="A0A0B7IVV2"/>
<keyword evidence="3" id="KW-1185">Reference proteome</keyword>
<protein>
    <submittedName>
        <fullName evidence="2">Uncharacterized protein</fullName>
    </submittedName>
</protein>
<evidence type="ECO:0000313" key="3">
    <source>
        <dbReference type="Proteomes" id="UP000056322"/>
    </source>
</evidence>
<dbReference type="OrthoDB" id="9132670at2"/>
<dbReference type="KEGG" id="mbac:BN1209_0138"/>
<dbReference type="Proteomes" id="UP000056322">
    <property type="component" value="Chromosome 1"/>
</dbReference>
<dbReference type="EMBL" id="LN794158">
    <property type="protein sequence ID" value="CEN55192.1"/>
    <property type="molecule type" value="Genomic_DNA"/>
</dbReference>
<dbReference type="HOGENOM" id="CLU_1004036_0_0_4"/>
<dbReference type="STRING" id="1581680.BN1209_0138"/>
<dbReference type="RefSeq" id="WP_045750508.1">
    <property type="nucleotide sequence ID" value="NZ_LN794158.1"/>
</dbReference>
<organism evidence="2 3">
    <name type="scientific">Candidatus Methylopumilus turicensis</name>
    <dbReference type="NCBI Taxonomy" id="1581680"/>
    <lineage>
        <taxon>Bacteria</taxon>
        <taxon>Pseudomonadati</taxon>
        <taxon>Pseudomonadota</taxon>
        <taxon>Betaproteobacteria</taxon>
        <taxon>Nitrosomonadales</taxon>
        <taxon>Methylophilaceae</taxon>
        <taxon>Candidatus Methylopumilus</taxon>
    </lineage>
</organism>
<accession>A0A0B7IVV2</accession>
<sequence>MVTVTNKTAVKTSSTTAKAKQVFVPSDTNIKYAQTIVKQLSDLVVKREKWESTDYKKANEGLYALLSSCLEMFNSKFVTAGDSDRKTLRHELATLLKTDGIKVQTNTPTLTMFVRYVFGSDRKRAHGYAYVLKAAISYEISAEALAKFIVEQGGIEEIKRKMVASEEAIANKAKREKALEAVNANAEQAELAPLATVSIDLSQNTSPFAIVITKPNANGEGDVIAVLKNAEAKLVTALYKHIAKQNIADEAAQKMLETEMASLTGKQAANDAELEVA</sequence>
<reference evidence="3" key="1">
    <citation type="submission" date="2014-12" db="EMBL/GenBank/DDBJ databases">
        <authorList>
            <person name="Salcher M.M."/>
        </authorList>
    </citation>
    <scope>NUCLEOTIDE SEQUENCE [LARGE SCALE GENOMIC DNA]</scope>
    <source>
        <strain evidence="3">MMS-10A-171</strain>
    </source>
</reference>
<gene>
    <name evidence="2" type="ORF">BN1209_0138</name>
</gene>
<evidence type="ECO:0000256" key="1">
    <source>
        <dbReference type="SAM" id="Coils"/>
    </source>
</evidence>
<proteinExistence type="predicted"/>
<name>A0A0B7IVV2_9PROT</name>
<feature type="coiled-coil region" evidence="1">
    <location>
        <begin position="155"/>
        <end position="192"/>
    </location>
</feature>